<feature type="non-terminal residue" evidence="1">
    <location>
        <position position="180"/>
    </location>
</feature>
<gene>
    <name evidence="1" type="ORF">TorRG33x02_176540</name>
</gene>
<protein>
    <submittedName>
        <fullName evidence="1">Uncharacterized protein</fullName>
    </submittedName>
</protein>
<dbReference type="OrthoDB" id="10442566at2759"/>
<evidence type="ECO:0000313" key="1">
    <source>
        <dbReference type="EMBL" id="PON86606.1"/>
    </source>
</evidence>
<dbReference type="EMBL" id="JXTC01000130">
    <property type="protein sequence ID" value="PON86606.1"/>
    <property type="molecule type" value="Genomic_DNA"/>
</dbReference>
<reference evidence="2" key="1">
    <citation type="submission" date="2016-06" db="EMBL/GenBank/DDBJ databases">
        <title>Parallel loss of symbiosis genes in relatives of nitrogen-fixing non-legume Parasponia.</title>
        <authorList>
            <person name="Van Velzen R."/>
            <person name="Holmer R."/>
            <person name="Bu F."/>
            <person name="Rutten L."/>
            <person name="Van Zeijl A."/>
            <person name="Liu W."/>
            <person name="Santuari L."/>
            <person name="Cao Q."/>
            <person name="Sharma T."/>
            <person name="Shen D."/>
            <person name="Roswanjaya Y."/>
            <person name="Wardhani T."/>
            <person name="Kalhor M.S."/>
            <person name="Jansen J."/>
            <person name="Van den Hoogen J."/>
            <person name="Gungor B."/>
            <person name="Hartog M."/>
            <person name="Hontelez J."/>
            <person name="Verver J."/>
            <person name="Yang W.-C."/>
            <person name="Schijlen E."/>
            <person name="Repin R."/>
            <person name="Schilthuizen M."/>
            <person name="Schranz E."/>
            <person name="Heidstra R."/>
            <person name="Miyata K."/>
            <person name="Fedorova E."/>
            <person name="Kohlen W."/>
            <person name="Bisseling T."/>
            <person name="Smit S."/>
            <person name="Geurts R."/>
        </authorList>
    </citation>
    <scope>NUCLEOTIDE SEQUENCE [LARGE SCALE GENOMIC DNA]</scope>
    <source>
        <strain evidence="2">cv. RG33-2</strain>
    </source>
</reference>
<keyword evidence="2" id="KW-1185">Reference proteome</keyword>
<dbReference type="InParanoid" id="A0A2P5EM43"/>
<dbReference type="AlphaFoldDB" id="A0A2P5EM43"/>
<sequence length="180" mass="19574">MKKKKKRKTTMILKTNRSMWWRGLGLAVGGLVAVEEGGEVGGEVGVERDDLRDVAIDLLYQGHVLHHVVRDPGLVVLVHLLYQSPVPIQNRLHLSEALVEVLPNLWVPFLLSSYSSSSFFFSHFGGGRFGSAPGPSSGSGPAVGFVFHARFYGGGGIERVHVRAGGKRGLGGQGRRSWFI</sequence>
<accession>A0A2P5EM43</accession>
<name>A0A2P5EM43_TREOI</name>
<dbReference type="Proteomes" id="UP000237000">
    <property type="component" value="Unassembled WGS sequence"/>
</dbReference>
<organism evidence="1 2">
    <name type="scientific">Trema orientale</name>
    <name type="common">Charcoal tree</name>
    <name type="synonym">Celtis orientalis</name>
    <dbReference type="NCBI Taxonomy" id="63057"/>
    <lineage>
        <taxon>Eukaryota</taxon>
        <taxon>Viridiplantae</taxon>
        <taxon>Streptophyta</taxon>
        <taxon>Embryophyta</taxon>
        <taxon>Tracheophyta</taxon>
        <taxon>Spermatophyta</taxon>
        <taxon>Magnoliopsida</taxon>
        <taxon>eudicotyledons</taxon>
        <taxon>Gunneridae</taxon>
        <taxon>Pentapetalae</taxon>
        <taxon>rosids</taxon>
        <taxon>fabids</taxon>
        <taxon>Rosales</taxon>
        <taxon>Cannabaceae</taxon>
        <taxon>Trema</taxon>
    </lineage>
</organism>
<evidence type="ECO:0000313" key="2">
    <source>
        <dbReference type="Proteomes" id="UP000237000"/>
    </source>
</evidence>
<proteinExistence type="predicted"/>
<comment type="caution">
    <text evidence="1">The sequence shown here is derived from an EMBL/GenBank/DDBJ whole genome shotgun (WGS) entry which is preliminary data.</text>
</comment>